<keyword evidence="2" id="KW-0675">Receptor</keyword>
<dbReference type="Pfam" id="PF02931">
    <property type="entry name" value="Neur_chan_LBD"/>
    <property type="match status" value="1"/>
</dbReference>
<proteinExistence type="predicted"/>
<evidence type="ECO:0000259" key="1">
    <source>
        <dbReference type="Pfam" id="PF02931"/>
    </source>
</evidence>
<protein>
    <submittedName>
        <fullName evidence="2">Acetylcholine receptor subunit alpha-like 1</fullName>
    </submittedName>
</protein>
<feature type="domain" description="Neurotransmitter-gated ion-channel ligand-binding" evidence="1">
    <location>
        <begin position="94"/>
        <end position="133"/>
    </location>
</feature>
<organism evidence="2 3">
    <name type="scientific">Portunus trituberculatus</name>
    <name type="common">Swimming crab</name>
    <name type="synonym">Neptunus trituberculatus</name>
    <dbReference type="NCBI Taxonomy" id="210409"/>
    <lineage>
        <taxon>Eukaryota</taxon>
        <taxon>Metazoa</taxon>
        <taxon>Ecdysozoa</taxon>
        <taxon>Arthropoda</taxon>
        <taxon>Crustacea</taxon>
        <taxon>Multicrustacea</taxon>
        <taxon>Malacostraca</taxon>
        <taxon>Eumalacostraca</taxon>
        <taxon>Eucarida</taxon>
        <taxon>Decapoda</taxon>
        <taxon>Pleocyemata</taxon>
        <taxon>Brachyura</taxon>
        <taxon>Eubrachyura</taxon>
        <taxon>Portunoidea</taxon>
        <taxon>Portunidae</taxon>
        <taxon>Portuninae</taxon>
        <taxon>Portunus</taxon>
    </lineage>
</organism>
<reference evidence="2 3" key="1">
    <citation type="submission" date="2019-05" db="EMBL/GenBank/DDBJ databases">
        <title>Another draft genome of Portunus trituberculatus and its Hox gene families provides insights of decapod evolution.</title>
        <authorList>
            <person name="Jeong J.-H."/>
            <person name="Song I."/>
            <person name="Kim S."/>
            <person name="Choi T."/>
            <person name="Kim D."/>
            <person name="Ryu S."/>
            <person name="Kim W."/>
        </authorList>
    </citation>
    <scope>NUCLEOTIDE SEQUENCE [LARGE SCALE GENOMIC DNA]</scope>
    <source>
        <tissue evidence="2">Muscle</tissue>
    </source>
</reference>
<dbReference type="Proteomes" id="UP000324222">
    <property type="component" value="Unassembled WGS sequence"/>
</dbReference>
<evidence type="ECO:0000313" key="3">
    <source>
        <dbReference type="Proteomes" id="UP000324222"/>
    </source>
</evidence>
<keyword evidence="3" id="KW-1185">Reference proteome</keyword>
<dbReference type="InterPro" id="IPR036734">
    <property type="entry name" value="Neur_chan_lig-bd_sf"/>
</dbReference>
<evidence type="ECO:0000313" key="2">
    <source>
        <dbReference type="EMBL" id="MPC64278.1"/>
    </source>
</evidence>
<dbReference type="GO" id="GO:0016020">
    <property type="term" value="C:membrane"/>
    <property type="evidence" value="ECO:0007669"/>
    <property type="project" value="InterPro"/>
</dbReference>
<dbReference type="InterPro" id="IPR006202">
    <property type="entry name" value="Neur_chan_lig-bd"/>
</dbReference>
<dbReference type="GO" id="GO:0005230">
    <property type="term" value="F:extracellular ligand-gated monoatomic ion channel activity"/>
    <property type="evidence" value="ECO:0007669"/>
    <property type="project" value="InterPro"/>
</dbReference>
<dbReference type="EMBL" id="VSRR010021874">
    <property type="protein sequence ID" value="MPC64278.1"/>
    <property type="molecule type" value="Genomic_DNA"/>
</dbReference>
<comment type="caution">
    <text evidence="2">The sequence shown here is derived from an EMBL/GenBank/DDBJ whole genome shotgun (WGS) entry which is preliminary data.</text>
</comment>
<dbReference type="SUPFAM" id="SSF63712">
    <property type="entry name" value="Nicotinic receptor ligand binding domain-like"/>
    <property type="match status" value="1"/>
</dbReference>
<sequence length="290" mass="30500">MGAAPLYWRGAALGGTLGPLPLGAPPAAAEWTQYTVCDRTGGGRWPRGAGGGSGGHGGGGGGRGGCGRAWAWVVVAVAWAAVLAPTCHANPDAKRLYDDLLSSYNRLIRPVGNNSDRLTVKLGLKLSQLIDVRLTIPRPSLTLASVISPSLASRPAAGLGTRQGRGTFRATLGGGGGRSRWVVASQLSTRLLPQASPLGPPPPLRISPHADRLHHFDLRRQALQPLPAAVSPRLCVLFNFSLTSVKGIRADFKTFYRKLPAQTQQEAQQEALGSVINADPHNITLRICAD</sequence>
<gene>
    <name evidence="2" type="ORF">E2C01_058390</name>
</gene>
<dbReference type="AlphaFoldDB" id="A0A5B7H578"/>
<accession>A0A5B7H578</accession>
<name>A0A5B7H578_PORTR</name>
<dbReference type="OrthoDB" id="5975154at2759"/>
<dbReference type="Gene3D" id="2.70.170.10">
    <property type="entry name" value="Neurotransmitter-gated ion-channel ligand-binding domain"/>
    <property type="match status" value="1"/>
</dbReference>